<accession>A0A4Y2IRA2</accession>
<dbReference type="AlphaFoldDB" id="A0A4Y2IRA2"/>
<evidence type="ECO:0000313" key="1">
    <source>
        <dbReference type="EMBL" id="GBM79466.1"/>
    </source>
</evidence>
<dbReference type="Proteomes" id="UP000499080">
    <property type="component" value="Unassembled WGS sequence"/>
</dbReference>
<comment type="caution">
    <text evidence="1">The sequence shown here is derived from an EMBL/GenBank/DDBJ whole genome shotgun (WGS) entry which is preliminary data.</text>
</comment>
<evidence type="ECO:0000313" key="2">
    <source>
        <dbReference type="Proteomes" id="UP000499080"/>
    </source>
</evidence>
<organism evidence="1 2">
    <name type="scientific">Araneus ventricosus</name>
    <name type="common">Orbweaver spider</name>
    <name type="synonym">Epeira ventricosa</name>
    <dbReference type="NCBI Taxonomy" id="182803"/>
    <lineage>
        <taxon>Eukaryota</taxon>
        <taxon>Metazoa</taxon>
        <taxon>Ecdysozoa</taxon>
        <taxon>Arthropoda</taxon>
        <taxon>Chelicerata</taxon>
        <taxon>Arachnida</taxon>
        <taxon>Araneae</taxon>
        <taxon>Araneomorphae</taxon>
        <taxon>Entelegynae</taxon>
        <taxon>Araneoidea</taxon>
        <taxon>Araneidae</taxon>
        <taxon>Araneus</taxon>
    </lineage>
</organism>
<keyword evidence="2" id="KW-1185">Reference proteome</keyword>
<name>A0A4Y2IRA2_ARAVE</name>
<proteinExistence type="predicted"/>
<sequence>MRPIDSTCYRTRKTNLLEKERANDKPAPHSDLLRMKRQWLHFERIISCPYSAILSIDRTLEMLMGFVCPQIVPWPCIFHFYSSKKLQGESFSFWQVSTNQLLNMRNFEWHCKMFRKILRNVLKGMSKVQEIPRALHVPKALLDASCNAVATSFTDIEAIVFLPLPHSQQMNPTFGIYQSSSSDGMQSSNQSRFLNPFYVRNFFNAITARSPFL</sequence>
<protein>
    <submittedName>
        <fullName evidence="1">Uncharacterized protein</fullName>
    </submittedName>
</protein>
<gene>
    <name evidence="1" type="ORF">AVEN_138234_1</name>
</gene>
<reference evidence="1 2" key="1">
    <citation type="journal article" date="2019" name="Sci. Rep.">
        <title>Orb-weaving spider Araneus ventricosus genome elucidates the spidroin gene catalogue.</title>
        <authorList>
            <person name="Kono N."/>
            <person name="Nakamura H."/>
            <person name="Ohtoshi R."/>
            <person name="Moran D.A.P."/>
            <person name="Shinohara A."/>
            <person name="Yoshida Y."/>
            <person name="Fujiwara M."/>
            <person name="Mori M."/>
            <person name="Tomita M."/>
            <person name="Arakawa K."/>
        </authorList>
    </citation>
    <scope>NUCLEOTIDE SEQUENCE [LARGE SCALE GENOMIC DNA]</scope>
</reference>
<dbReference type="EMBL" id="BGPR01002823">
    <property type="protein sequence ID" value="GBM79466.1"/>
    <property type="molecule type" value="Genomic_DNA"/>
</dbReference>